<evidence type="ECO:0000256" key="1">
    <source>
        <dbReference type="SAM" id="Phobius"/>
    </source>
</evidence>
<feature type="transmembrane region" description="Helical" evidence="1">
    <location>
        <begin position="45"/>
        <end position="64"/>
    </location>
</feature>
<dbReference type="RefSeq" id="WP_353947482.1">
    <property type="nucleotide sequence ID" value="NZ_CP159510.1"/>
</dbReference>
<dbReference type="Gene3D" id="2.30.42.10">
    <property type="match status" value="1"/>
</dbReference>
<evidence type="ECO:0000313" key="3">
    <source>
        <dbReference type="EMBL" id="XCJ15671.1"/>
    </source>
</evidence>
<feature type="transmembrane region" description="Helical" evidence="1">
    <location>
        <begin position="70"/>
        <end position="93"/>
    </location>
</feature>
<feature type="transmembrane region" description="Helical" evidence="1">
    <location>
        <begin position="100"/>
        <end position="119"/>
    </location>
</feature>
<gene>
    <name evidence="3" type="ORF">ABNN70_07960</name>
</gene>
<protein>
    <submittedName>
        <fullName evidence="3">PDZ domain-containing protein</fullName>
    </submittedName>
</protein>
<feature type="transmembrane region" description="Helical" evidence="1">
    <location>
        <begin position="12"/>
        <end position="33"/>
    </location>
</feature>
<accession>A0AAU8IC35</accession>
<sequence length="394" mass="43493">MADIVRSILSGLASFFLNPVFYLLVAGLFLFSAQRVRRERRSFHVKAYGMFNTIFRSIVPSLLMGLSGSVLLLVSGTALTQGVIVLFSCAYLVIMLTTQLRFLSPAIAGGLAMPAAWFMPDFQTPFSLINRWISEIREVNFFSLGVFVVVCMLMECLLVYLWGASQSSPRLINSRRGGLAGAHEASELWIVPLLLLLPSPSGPIGSAGPWPFIPDTGSSYGLIMFPLGVGIAQLITHTLPGRAVRETGHWLLICTGFTALFVGLAWPDLHLPFMAVIGGLLALVGRLGLVWYHHYLRESRPFYYTMPNQGIRVIGVIPHTPGARMGILSGEQILQVNDVTVTSEYDFYQALQKNPAYCKLEVLDRFGEPRFVKGTIHEGDSHRIGLLFLEPEMG</sequence>
<dbReference type="EMBL" id="CP159510">
    <property type="protein sequence ID" value="XCJ15671.1"/>
    <property type="molecule type" value="Genomic_DNA"/>
</dbReference>
<name>A0AAU8IC35_9BACL</name>
<dbReference type="Pfam" id="PF17820">
    <property type="entry name" value="PDZ_6"/>
    <property type="match status" value="1"/>
</dbReference>
<proteinExistence type="predicted"/>
<dbReference type="SUPFAM" id="SSF50156">
    <property type="entry name" value="PDZ domain-like"/>
    <property type="match status" value="1"/>
</dbReference>
<feature type="transmembrane region" description="Helical" evidence="1">
    <location>
        <begin position="248"/>
        <end position="266"/>
    </location>
</feature>
<feature type="transmembrane region" description="Helical" evidence="1">
    <location>
        <begin position="217"/>
        <end position="236"/>
    </location>
</feature>
<keyword evidence="1" id="KW-0472">Membrane</keyword>
<reference evidence="3" key="1">
    <citation type="submission" date="2024-06" db="EMBL/GenBank/DDBJ databases">
        <authorList>
            <person name="Fan A."/>
            <person name="Zhang F.Y."/>
            <person name="Zhang L."/>
        </authorList>
    </citation>
    <scope>NUCLEOTIDE SEQUENCE</scope>
    <source>
        <strain evidence="3">Y61</strain>
    </source>
</reference>
<feature type="domain" description="PDZ" evidence="2">
    <location>
        <begin position="313"/>
        <end position="355"/>
    </location>
</feature>
<feature type="transmembrane region" description="Helical" evidence="1">
    <location>
        <begin position="272"/>
        <end position="292"/>
    </location>
</feature>
<feature type="transmembrane region" description="Helical" evidence="1">
    <location>
        <begin position="139"/>
        <end position="165"/>
    </location>
</feature>
<evidence type="ECO:0000259" key="2">
    <source>
        <dbReference type="Pfam" id="PF17820"/>
    </source>
</evidence>
<feature type="transmembrane region" description="Helical" evidence="1">
    <location>
        <begin position="177"/>
        <end position="197"/>
    </location>
</feature>
<dbReference type="AlphaFoldDB" id="A0AAU8IC35"/>
<keyword evidence="1" id="KW-0812">Transmembrane</keyword>
<dbReference type="InterPro" id="IPR036034">
    <property type="entry name" value="PDZ_sf"/>
</dbReference>
<keyword evidence="1" id="KW-1133">Transmembrane helix</keyword>
<organism evidence="3">
    <name type="scientific">Sporolactobacillus sp. Y61</name>
    <dbReference type="NCBI Taxonomy" id="3160863"/>
    <lineage>
        <taxon>Bacteria</taxon>
        <taxon>Bacillati</taxon>
        <taxon>Bacillota</taxon>
        <taxon>Bacilli</taxon>
        <taxon>Bacillales</taxon>
        <taxon>Sporolactobacillaceae</taxon>
        <taxon>Sporolactobacillus</taxon>
    </lineage>
</organism>
<dbReference type="InterPro" id="IPR041489">
    <property type="entry name" value="PDZ_6"/>
</dbReference>